<dbReference type="EMBL" id="JAFCIX010000573">
    <property type="protein sequence ID" value="KAH6586470.1"/>
    <property type="molecule type" value="Genomic_DNA"/>
</dbReference>
<dbReference type="InterPro" id="IPR046837">
    <property type="entry name" value="Laa1/Sip1/HEATR5-like_HEAT"/>
</dbReference>
<dbReference type="InterPro" id="IPR040108">
    <property type="entry name" value="Laa1/Sip1/HEATR5"/>
</dbReference>
<evidence type="ECO:0000313" key="4">
    <source>
        <dbReference type="EMBL" id="KAH6586470.1"/>
    </source>
</evidence>
<dbReference type="SUPFAM" id="SSF48371">
    <property type="entry name" value="ARM repeat"/>
    <property type="match status" value="2"/>
</dbReference>
<name>A0ABQ8ETQ6_9FUNG</name>
<dbReference type="Pfam" id="PF25808">
    <property type="entry name" value="TPR_LAA1_C"/>
    <property type="match status" value="1"/>
</dbReference>
<dbReference type="Gene3D" id="1.25.10.10">
    <property type="entry name" value="Leucine-rich Repeat Variant"/>
    <property type="match status" value="2"/>
</dbReference>
<feature type="domain" description="LAA1-like C-terminal TPR repeats" evidence="3">
    <location>
        <begin position="1972"/>
        <end position="2135"/>
    </location>
</feature>
<feature type="region of interest" description="Disordered" evidence="2">
    <location>
        <begin position="2144"/>
        <end position="2165"/>
    </location>
</feature>
<feature type="region of interest" description="Disordered" evidence="2">
    <location>
        <begin position="1281"/>
        <end position="1320"/>
    </location>
</feature>
<feature type="compositionally biased region" description="Gly residues" evidence="2">
    <location>
        <begin position="1307"/>
        <end position="1316"/>
    </location>
</feature>
<dbReference type="PANTHER" id="PTHR21663:SF0">
    <property type="entry name" value="HEAT REPEAT-CONTAINING PROTEIN 5B"/>
    <property type="match status" value="1"/>
</dbReference>
<evidence type="ECO:0000256" key="2">
    <source>
        <dbReference type="SAM" id="MobiDB-lite"/>
    </source>
</evidence>
<dbReference type="InterPro" id="IPR011989">
    <property type="entry name" value="ARM-like"/>
</dbReference>
<comment type="caution">
    <text evidence="4">The sequence shown here is derived from an EMBL/GenBank/DDBJ whole genome shotgun (WGS) entry which is preliminary data.</text>
</comment>
<dbReference type="Pfam" id="PF20210">
    <property type="entry name" value="Laa1_Sip1_HTR5"/>
    <property type="match status" value="1"/>
</dbReference>
<dbReference type="InterPro" id="IPR057981">
    <property type="entry name" value="TPR_LAA1-like_C"/>
</dbReference>
<protein>
    <recommendedName>
        <fullName evidence="3">LAA1-like C-terminal TPR repeats domain-containing protein</fullName>
    </recommendedName>
</protein>
<feature type="compositionally biased region" description="Acidic residues" evidence="2">
    <location>
        <begin position="1296"/>
        <end position="1305"/>
    </location>
</feature>
<dbReference type="InterPro" id="IPR016024">
    <property type="entry name" value="ARM-type_fold"/>
</dbReference>
<gene>
    <name evidence="4" type="ORF">BASA50_000425</name>
</gene>
<dbReference type="PANTHER" id="PTHR21663">
    <property type="entry name" value="HYPOTHETICAL HEAT DOMAIN-CONTAINING"/>
    <property type="match status" value="1"/>
</dbReference>
<evidence type="ECO:0000256" key="1">
    <source>
        <dbReference type="ARBA" id="ARBA00008304"/>
    </source>
</evidence>
<comment type="similarity">
    <text evidence="1">Belongs to the HEATR5 family.</text>
</comment>
<feature type="compositionally biased region" description="Polar residues" evidence="2">
    <location>
        <begin position="1281"/>
        <end position="1291"/>
    </location>
</feature>
<dbReference type="Proteomes" id="UP001648503">
    <property type="component" value="Unassembled WGS sequence"/>
</dbReference>
<sequence>MQQAARSDADRAIAAATTMGVAVTASPTSVAGYSGNTDPSHTPTSFMFDDKSLDICDTPERRELALLKWLSTLEKDLQSTTIGVLKPRQADLEKLLLKYLGTRVVRPSRPIRELIARSFVLIYHKGDQRSLFDTVAAIQNMLSNKKTDDLAIRISLVYCIGAITESHGAKVMSLFAETATILIKILKSTREIEVPTRYETIKAASRALRGAGRGATDAFIKDFVRFAKAGISDKLPIIRMASAELFTAIYQHTSFLPPTTVLEYESCISSYVKYLEGSTYNSRRAFSTLIATLFEISQIPGHLSKILPKKAAKTEAYSVAEAAASAEMTILTPTEIFSIIGNQFIKATSRESRVGIMEATAAFLNKSGPKFVETHYSIILSSILDIVFNAKVTSVRLELSFVEECGRFLMRDVVGKMLTEKGQARSVCEILSSYITRWPAVLATDVAPSDQSLTFVLYELAALLGDLGPAANDCCEGLVSGLFGLLPHPSPRLKIALAWVFRSLCLALPKNISPILNKLVGLLQKDIGTLTSDRFDVAEKVLGYANFIAAVTSVIPLRPLYAVYEDAATIFGFSTQLLRLVGTSRDHRISACQAQVAWTLIGSLMSLGPNFVKAHLSQLLLIWKNVFPKSQPKDINASRNELEWNLLLVSRESALAALYSFLIYNAKDLATNDVAKRIVVCLNNMLHFLSTIHPTYGLSSDQTHATPGQLRLYERECQLKRRLFQCYRVISPSSVYDTSYTQLVKAAIDTFALDPDRADRFPNVPGVALKDGSVIIESILSSSLMSGYAITVAEDSEAEDRGISRVMIPDTDVQGIEDMIDRRVFTSFENDPHSLYFASNIARTTEKVSSDDGFSEPEVSRRSSVPAAVAVVDAAIELFSLLFPLQNAQAQETFIEYIFKSATFQGGKIMPIRKSAAQTNSLIAVVGVLKYVMVKRGQIASGKVSVAIRDLADPFLRSNVSVLRATASEILGRLARVVGTATFVGPMIQGLVDQVVNNREPESRAGSALALGSIYSFVGGMAASSHLNTIVGILHSLACDPHPLVHTWALHSLWLTVESAGLMYGPFVNSTLTLIATLFMSDSHETSALAANSPGADSNSDVCPAFGRILHALVGVIGPELQMSTGLRDICFCLYEQLKNDDDPFVVVEAIRCIQNFILFSRKHVDIQLLIPFLQTQLSGDYRAQVYMIRKASVTCLYQLTQHDPETVLSATVGNKLEEQLFALLDVETDTMVRAEIKDILLALLRHVTPKNPSRWLDLCKTILSKTTVSDNGMPAASLTLKSSMTQSATGPENIGGEEDEEDTQGDVGGMGGSGTKSGVNPAYTMGTTQSENSGPTGVTPANIVVVLLPRWRTQTFALTCLRTVVSVVLSSDQPEHLDLEKARESRARLAATGKPCDFLVFRLVDLIRMAFNSSTANIDDLCLGGLFLLRDVLERYSCMSDPDFEGHLLLEQYQAQIIAALAPAFNKESSPEIISTACGVCSFFISASRNIPAMTRPLKLLAGLLEQISDESYVNSLPSSNTFVMLKVSVLRAWAELHSKAAELPDLAQAIQPHLELLVRLWMSMLQDYSRLAIDADVSAASVLDTTLGVNLYMSATRQITLPFYQNSWILVIMALTDLIEQKFPAAMKILEHPKYDEKSDSTLPRAFNILFGLCVEAITGITEGYSTLIRQSSAMTVSLQESTQEAERLRTTACLESISKLIRIHVLGGTFLPMPIFFELLAVFDRHANEHDLSCQTTIVNALENIIADYGSTYFAPREDDRTIPVGSNTDISESSVDFVINEKAYRIVRILFNVIAGFIPSLKAESTHAATLSCSSSPESEVLIAKAFGALALLPQCASLAGTDREYIFTTIFTLLTSIIGMPNLACNVTPKLIVYIKPLLEMRHQDVDKESATNYQQKISNCLCTTVFNLLEIATDQIEELETCPSSNETGLAILKNSLLKCVVILTSQPVLSFNLQSQERLTLLLKTMLEGSNLHVASLAVQYSRLLLLLSCRPTTDDADIGVSYLRLLLPIIASNIQRIGPRVAGGLDTERHQILEELMKTLVLLASNATEERQKLATLAVLVPLFLSAMSRMVDPSTAPSFETPAAMTIHMFSAQMLLQFASQHQQQFKTVLQTLTDGFKVKLEWALRCLMMAQSNGYPNASQESSKSTPVRISSSTTATPKIQLKNFASFD</sequence>
<reference evidence="4 5" key="1">
    <citation type="submission" date="2021-02" db="EMBL/GenBank/DDBJ databases">
        <title>Variation within the Batrachochytrium salamandrivorans European outbreak.</title>
        <authorList>
            <person name="Kelly M."/>
            <person name="Pasmans F."/>
            <person name="Shea T.P."/>
            <person name="Munoz J.F."/>
            <person name="Carranza S."/>
            <person name="Cuomo C.A."/>
            <person name="Martel A."/>
        </authorList>
    </citation>
    <scope>NUCLEOTIDE SEQUENCE [LARGE SCALE GENOMIC DNA]</scope>
    <source>
        <strain evidence="4 5">AMFP18/2</strain>
    </source>
</reference>
<evidence type="ECO:0000313" key="5">
    <source>
        <dbReference type="Proteomes" id="UP001648503"/>
    </source>
</evidence>
<organism evidence="4 5">
    <name type="scientific">Batrachochytrium salamandrivorans</name>
    <dbReference type="NCBI Taxonomy" id="1357716"/>
    <lineage>
        <taxon>Eukaryota</taxon>
        <taxon>Fungi</taxon>
        <taxon>Fungi incertae sedis</taxon>
        <taxon>Chytridiomycota</taxon>
        <taxon>Chytridiomycota incertae sedis</taxon>
        <taxon>Chytridiomycetes</taxon>
        <taxon>Rhizophydiales</taxon>
        <taxon>Rhizophydiales incertae sedis</taxon>
        <taxon>Batrachochytrium</taxon>
    </lineage>
</organism>
<proteinExistence type="inferred from homology"/>
<accession>A0ABQ8ETQ6</accession>
<keyword evidence="5" id="KW-1185">Reference proteome</keyword>
<evidence type="ECO:0000259" key="3">
    <source>
        <dbReference type="Pfam" id="PF25808"/>
    </source>
</evidence>